<protein>
    <submittedName>
        <fullName evidence="8">MMPL family transporter</fullName>
    </submittedName>
</protein>
<evidence type="ECO:0000256" key="2">
    <source>
        <dbReference type="ARBA" id="ARBA00022475"/>
    </source>
</evidence>
<feature type="transmembrane region" description="Helical" evidence="6">
    <location>
        <begin position="278"/>
        <end position="298"/>
    </location>
</feature>
<proteinExistence type="predicted"/>
<dbReference type="GO" id="GO:0005886">
    <property type="term" value="C:plasma membrane"/>
    <property type="evidence" value="ECO:0007669"/>
    <property type="project" value="UniProtKB-SubCell"/>
</dbReference>
<dbReference type="AlphaFoldDB" id="A0A5D0RHN6"/>
<feature type="transmembrane region" description="Helical" evidence="6">
    <location>
        <begin position="579"/>
        <end position="598"/>
    </location>
</feature>
<dbReference type="PANTHER" id="PTHR33406">
    <property type="entry name" value="MEMBRANE PROTEIN MJ1562-RELATED"/>
    <property type="match status" value="1"/>
</dbReference>
<dbReference type="InterPro" id="IPR000731">
    <property type="entry name" value="SSD"/>
</dbReference>
<accession>A0A5D0RHN6</accession>
<name>A0A5D0RHN6_9RHOB</name>
<evidence type="ECO:0000256" key="3">
    <source>
        <dbReference type="ARBA" id="ARBA00022692"/>
    </source>
</evidence>
<feature type="transmembrane region" description="Helical" evidence="6">
    <location>
        <begin position="605"/>
        <end position="623"/>
    </location>
</feature>
<dbReference type="RefSeq" id="WP_148378697.1">
    <property type="nucleotide sequence ID" value="NZ_VSIY01000013.1"/>
</dbReference>
<evidence type="ECO:0000256" key="1">
    <source>
        <dbReference type="ARBA" id="ARBA00004651"/>
    </source>
</evidence>
<evidence type="ECO:0000256" key="6">
    <source>
        <dbReference type="SAM" id="Phobius"/>
    </source>
</evidence>
<keyword evidence="4 6" id="KW-1133">Transmembrane helix</keyword>
<feature type="transmembrane region" description="Helical" evidence="6">
    <location>
        <begin position="635"/>
        <end position="655"/>
    </location>
</feature>
<dbReference type="PROSITE" id="PS50156">
    <property type="entry name" value="SSD"/>
    <property type="match status" value="1"/>
</dbReference>
<feature type="transmembrane region" description="Helical" evidence="6">
    <location>
        <begin position="708"/>
        <end position="732"/>
    </location>
</feature>
<organism evidence="8 9">
    <name type="scientific">Maritimibacter fusiformis</name>
    <dbReference type="NCBI Taxonomy" id="2603819"/>
    <lineage>
        <taxon>Bacteria</taxon>
        <taxon>Pseudomonadati</taxon>
        <taxon>Pseudomonadota</taxon>
        <taxon>Alphaproteobacteria</taxon>
        <taxon>Rhodobacterales</taxon>
        <taxon>Roseobacteraceae</taxon>
        <taxon>Maritimibacter</taxon>
    </lineage>
</organism>
<sequence length="743" mass="78748">MFSQWRFGRALASALARVRAGFSLLWLVFAALLVFGVTGATKVTFDDALLRFFRSDFPAYEEFLDVARDFESDSNDVIVLIEADDLADPTVLMAVSDFLLDAQFVDGVRAAVSPLSLQVTGADGEAEPLVPFPLPDRATMAARFDAERGGNAALRRLMGPDRNAMVAILPISDLDSDVQDGRANQIDALADLADKAEAASGATIRLSGYPVLRDRVARGLVSDVLLLNLVGAAVGFIVAVIALRSVTLGLLTLAGPLVSLVTSLGVFGHLGITVNTVSVTLPVLVLILATSDSIHISFERARQAGRDSKRATVRAVRRVAIACIFAGITTAVAFAALTLSRAEIIAELGRMGTLLILLSSFTVLLTQTLILGAAGHHPWFNEKFERLERRPPSGLFFVYLPRLALARPRTVATLGLIVLVVATVFYSQASPRYSILDSLSPNEPVIAAFRDIEEKVTPVSVLQVAVRSTDTEVISEVHDTVVRVAGSDKVQSLARLSRDMGGADEIPEALARRLVSEDGSRALVTLSFQYESGEQTDALAARIDAAIAANPALDGVEVSAATGLPVMTARVAAKILTELNRSLLIALAAVGVLITLWLRSIRVALISLIPNVLPVSLIGAWLALSGHGIEFANGLALAVAFGVAVDDTLHVLNRLRLTGGFSRIGRTRLREALDEATPALVTTSTVLVLGMGGSIFATTKGVADFGTIAMSVYVLALIADLLVLPAVIAVFGPHKSPAPGRRN</sequence>
<keyword evidence="5 6" id="KW-0472">Membrane</keyword>
<evidence type="ECO:0000256" key="5">
    <source>
        <dbReference type="ARBA" id="ARBA00023136"/>
    </source>
</evidence>
<feature type="transmembrane region" description="Helical" evidence="6">
    <location>
        <begin position="351"/>
        <end position="374"/>
    </location>
</feature>
<dbReference type="PANTHER" id="PTHR33406:SF12">
    <property type="entry name" value="BLR2997 PROTEIN"/>
    <property type="match status" value="1"/>
</dbReference>
<feature type="transmembrane region" description="Helical" evidence="6">
    <location>
        <begin position="319"/>
        <end position="339"/>
    </location>
</feature>
<keyword evidence="9" id="KW-1185">Reference proteome</keyword>
<feature type="transmembrane region" description="Helical" evidence="6">
    <location>
        <begin position="224"/>
        <end position="243"/>
    </location>
</feature>
<keyword evidence="3 6" id="KW-0812">Transmembrane</keyword>
<dbReference type="Pfam" id="PF03176">
    <property type="entry name" value="MMPL"/>
    <property type="match status" value="2"/>
</dbReference>
<comment type="caution">
    <text evidence="8">The sequence shown here is derived from an EMBL/GenBank/DDBJ whole genome shotgun (WGS) entry which is preliminary data.</text>
</comment>
<dbReference type="InterPro" id="IPR004869">
    <property type="entry name" value="MMPL_dom"/>
</dbReference>
<evidence type="ECO:0000313" key="8">
    <source>
        <dbReference type="EMBL" id="TYB80559.1"/>
    </source>
</evidence>
<comment type="subcellular location">
    <subcellularLocation>
        <location evidence="1">Cell membrane</location>
        <topology evidence="1">Multi-pass membrane protein</topology>
    </subcellularLocation>
</comment>
<dbReference type="InterPro" id="IPR050545">
    <property type="entry name" value="Mycobact_MmpL"/>
</dbReference>
<dbReference type="Proteomes" id="UP000322080">
    <property type="component" value="Unassembled WGS sequence"/>
</dbReference>
<dbReference type="Gene3D" id="1.20.1640.10">
    <property type="entry name" value="Multidrug efflux transporter AcrB transmembrane domain"/>
    <property type="match status" value="2"/>
</dbReference>
<keyword evidence="2" id="KW-1003">Cell membrane</keyword>
<reference evidence="8 9" key="1">
    <citation type="submission" date="2019-08" db="EMBL/GenBank/DDBJ databases">
        <title>Identification of a novel species of the genus Boseongicola.</title>
        <authorList>
            <person name="Zhang X.-Q."/>
        </authorList>
    </citation>
    <scope>NUCLEOTIDE SEQUENCE [LARGE SCALE GENOMIC DNA]</scope>
    <source>
        <strain evidence="8 9">HY14</strain>
    </source>
</reference>
<dbReference type="EMBL" id="VSIY01000013">
    <property type="protein sequence ID" value="TYB80559.1"/>
    <property type="molecule type" value="Genomic_DNA"/>
</dbReference>
<dbReference type="SUPFAM" id="SSF82866">
    <property type="entry name" value="Multidrug efflux transporter AcrB transmembrane domain"/>
    <property type="match status" value="2"/>
</dbReference>
<evidence type="ECO:0000259" key="7">
    <source>
        <dbReference type="PROSITE" id="PS50156"/>
    </source>
</evidence>
<feature type="transmembrane region" description="Helical" evidence="6">
    <location>
        <begin position="676"/>
        <end position="696"/>
    </location>
</feature>
<feature type="domain" description="SSD" evidence="7">
    <location>
        <begin position="248"/>
        <end position="373"/>
    </location>
</feature>
<gene>
    <name evidence="8" type="ORF">FVF75_13045</name>
</gene>
<evidence type="ECO:0000256" key="4">
    <source>
        <dbReference type="ARBA" id="ARBA00022989"/>
    </source>
</evidence>
<feature type="transmembrane region" description="Helical" evidence="6">
    <location>
        <begin position="411"/>
        <end position="429"/>
    </location>
</feature>
<evidence type="ECO:0000313" key="9">
    <source>
        <dbReference type="Proteomes" id="UP000322080"/>
    </source>
</evidence>
<feature type="transmembrane region" description="Helical" evidence="6">
    <location>
        <begin position="250"/>
        <end position="272"/>
    </location>
</feature>